<name>A0A5M3N5U8_CONPW</name>
<keyword evidence="4" id="KW-0805">Transcription regulation</keyword>
<evidence type="ECO:0000256" key="2">
    <source>
        <dbReference type="ARBA" id="ARBA00008782"/>
    </source>
</evidence>
<dbReference type="GeneID" id="19201606"/>
<dbReference type="Proteomes" id="UP000053558">
    <property type="component" value="Unassembled WGS sequence"/>
</dbReference>
<keyword evidence="7" id="KW-0539">Nucleus</keyword>
<dbReference type="AlphaFoldDB" id="A0A5M3N5U8"/>
<keyword evidence="5" id="KW-0010">Activator</keyword>
<proteinExistence type="inferred from homology"/>
<dbReference type="GO" id="GO:0016592">
    <property type="term" value="C:mediator complex"/>
    <property type="evidence" value="ECO:0007669"/>
    <property type="project" value="InterPro"/>
</dbReference>
<protein>
    <recommendedName>
        <fullName evidence="3">Mediator of RNA polymerase II transcription subunit 5</fullName>
    </recommendedName>
    <alternativeName>
        <fullName evidence="8">Mediator complex subunit 5</fullName>
    </alternativeName>
</protein>
<dbReference type="PANTHER" id="PTHR35784:SF1">
    <property type="entry name" value="MEDIATOR OF RNA POLYMERASE II TRANSCRIPTION SUBUNIT 5"/>
    <property type="match status" value="1"/>
</dbReference>
<comment type="similarity">
    <text evidence="2">Belongs to the Mediator complex subunit 5 family.</text>
</comment>
<evidence type="ECO:0000256" key="5">
    <source>
        <dbReference type="ARBA" id="ARBA00023159"/>
    </source>
</evidence>
<evidence type="ECO:0000256" key="8">
    <source>
        <dbReference type="ARBA" id="ARBA00031256"/>
    </source>
</evidence>
<organism evidence="9 10">
    <name type="scientific">Coniophora puteana (strain RWD-64-598)</name>
    <name type="common">Brown rot fungus</name>
    <dbReference type="NCBI Taxonomy" id="741705"/>
    <lineage>
        <taxon>Eukaryota</taxon>
        <taxon>Fungi</taxon>
        <taxon>Dikarya</taxon>
        <taxon>Basidiomycota</taxon>
        <taxon>Agaricomycotina</taxon>
        <taxon>Agaricomycetes</taxon>
        <taxon>Agaricomycetidae</taxon>
        <taxon>Boletales</taxon>
        <taxon>Coniophorineae</taxon>
        <taxon>Coniophoraceae</taxon>
        <taxon>Coniophora</taxon>
    </lineage>
</organism>
<sequence>MSISELTRSSFQSGISAKQWTELCKLLIERKAQESGEQISSSRQICDSVLALLINYPAEPTLETYLREAVNSALVSRPVFAAAFLQGARSPELHDPTTLDHLCSIVLESHYASGLPPLGSLVSLTDPQPVNIATVQDVLSLYRFSQTVPPSAFHRLPAHATELAVLMLSCVNDVSELSTAQAMVYYGELNEILHSCRPPTDLREALDTYGMSLSLLIGDDAKAAREAQMMHSMQLSLVKEDAVDSKTESNVVPCGMLLQHLVIHRSTEFGSGNDSGAVAMMIAVLRWTGWTPAVYYTQLLLAALVSVSQSTQGVNNDKSFFLWRAFVVGRLPRLISMFEKALEGHSSSDMDWRSAMHIAVTNVLRRTDLVSQCNQLAKLGVSESQDAPNSQERPLTRELLQQLLFCGLIDHSFVVTVDPTIANDGMSRLQAEALEHNANLETYLDSKLAAEASEEDNKALLERINQDVASHAIFAEVVFKRFSGQTSSSGDIEVLSHISKLLYTYDAAMDLVALHVSFTDLLFHALESIHNYDNETVGDPQTAVSQLGDVINFVQLALSRFKILSTTFTKDGRTVSAACLRSADVIYRLDALTGESVNAFSVWFKAIFDSNSEGIDDALLRSTKPEILLNISATLFSRSSQLLNEQKIERDVLHNGVSYFLGRLLNWTLVGVMRALVSEIGRRGYMAPAQLEVLCTLLQSPSCPEVVLRLCAFDVWKLLSNKRVYTIPNAALKANIATSRAVAGRVLGFKDDGNAVEPDPTLSETDMSWLDYPTSSVRSALSDARAQKVPSIDVTRCLASSQPTQFLHMLFSELSRAALGMGLVGVSETEAVRSLATSVLSFPRTWASSSPPLLPLFVHVVVPRLIATVEQQ</sequence>
<evidence type="ECO:0000256" key="3">
    <source>
        <dbReference type="ARBA" id="ARBA00020628"/>
    </source>
</evidence>
<keyword evidence="10" id="KW-1185">Reference proteome</keyword>
<dbReference type="InterPro" id="IPR014801">
    <property type="entry name" value="Mediator_Med5_fun"/>
</dbReference>
<evidence type="ECO:0000256" key="7">
    <source>
        <dbReference type="ARBA" id="ARBA00023242"/>
    </source>
</evidence>
<dbReference type="OMA" id="LWRAFIV"/>
<feature type="non-terminal residue" evidence="9">
    <location>
        <position position="872"/>
    </location>
</feature>
<comment type="caution">
    <text evidence="9">The sequence shown here is derived from an EMBL/GenBank/DDBJ whole genome shotgun (WGS) entry which is preliminary data.</text>
</comment>
<comment type="subcellular location">
    <subcellularLocation>
        <location evidence="1">Nucleus</location>
    </subcellularLocation>
</comment>
<evidence type="ECO:0000313" key="9">
    <source>
        <dbReference type="EMBL" id="EIW86647.1"/>
    </source>
</evidence>
<dbReference type="GO" id="GO:0003712">
    <property type="term" value="F:transcription coregulator activity"/>
    <property type="evidence" value="ECO:0007669"/>
    <property type="project" value="InterPro"/>
</dbReference>
<dbReference type="KEGG" id="cput:CONPUDRAFT_141107"/>
<gene>
    <name evidence="9" type="ORF">CONPUDRAFT_141107</name>
</gene>
<dbReference type="GO" id="GO:0006357">
    <property type="term" value="P:regulation of transcription by RNA polymerase II"/>
    <property type="evidence" value="ECO:0007669"/>
    <property type="project" value="InterPro"/>
</dbReference>
<reference evidence="10" key="1">
    <citation type="journal article" date="2012" name="Science">
        <title>The Paleozoic origin of enzymatic lignin decomposition reconstructed from 31 fungal genomes.</title>
        <authorList>
            <person name="Floudas D."/>
            <person name="Binder M."/>
            <person name="Riley R."/>
            <person name="Barry K."/>
            <person name="Blanchette R.A."/>
            <person name="Henrissat B."/>
            <person name="Martinez A.T."/>
            <person name="Otillar R."/>
            <person name="Spatafora J.W."/>
            <person name="Yadav J.S."/>
            <person name="Aerts A."/>
            <person name="Benoit I."/>
            <person name="Boyd A."/>
            <person name="Carlson A."/>
            <person name="Copeland A."/>
            <person name="Coutinho P.M."/>
            <person name="de Vries R.P."/>
            <person name="Ferreira P."/>
            <person name="Findley K."/>
            <person name="Foster B."/>
            <person name="Gaskell J."/>
            <person name="Glotzer D."/>
            <person name="Gorecki P."/>
            <person name="Heitman J."/>
            <person name="Hesse C."/>
            <person name="Hori C."/>
            <person name="Igarashi K."/>
            <person name="Jurgens J.A."/>
            <person name="Kallen N."/>
            <person name="Kersten P."/>
            <person name="Kohler A."/>
            <person name="Kuees U."/>
            <person name="Kumar T.K.A."/>
            <person name="Kuo A."/>
            <person name="LaButti K."/>
            <person name="Larrondo L.F."/>
            <person name="Lindquist E."/>
            <person name="Ling A."/>
            <person name="Lombard V."/>
            <person name="Lucas S."/>
            <person name="Lundell T."/>
            <person name="Martin R."/>
            <person name="McLaughlin D.J."/>
            <person name="Morgenstern I."/>
            <person name="Morin E."/>
            <person name="Murat C."/>
            <person name="Nagy L.G."/>
            <person name="Nolan M."/>
            <person name="Ohm R.A."/>
            <person name="Patyshakuliyeva A."/>
            <person name="Rokas A."/>
            <person name="Ruiz-Duenas F.J."/>
            <person name="Sabat G."/>
            <person name="Salamov A."/>
            <person name="Samejima M."/>
            <person name="Schmutz J."/>
            <person name="Slot J.C."/>
            <person name="St John F."/>
            <person name="Stenlid J."/>
            <person name="Sun H."/>
            <person name="Sun S."/>
            <person name="Syed K."/>
            <person name="Tsang A."/>
            <person name="Wiebenga A."/>
            <person name="Young D."/>
            <person name="Pisabarro A."/>
            <person name="Eastwood D.C."/>
            <person name="Martin F."/>
            <person name="Cullen D."/>
            <person name="Grigoriev I.V."/>
            <person name="Hibbett D.S."/>
        </authorList>
    </citation>
    <scope>NUCLEOTIDE SEQUENCE [LARGE SCALE GENOMIC DNA]</scope>
    <source>
        <strain evidence="10">RWD-64-598 SS2</strain>
    </source>
</reference>
<evidence type="ECO:0000313" key="10">
    <source>
        <dbReference type="Proteomes" id="UP000053558"/>
    </source>
</evidence>
<evidence type="ECO:0000256" key="6">
    <source>
        <dbReference type="ARBA" id="ARBA00023163"/>
    </source>
</evidence>
<dbReference type="EMBL" id="JH711573">
    <property type="protein sequence ID" value="EIW86647.1"/>
    <property type="molecule type" value="Genomic_DNA"/>
</dbReference>
<dbReference type="RefSeq" id="XP_007763393.1">
    <property type="nucleotide sequence ID" value="XM_007765203.1"/>
</dbReference>
<keyword evidence="6" id="KW-0804">Transcription</keyword>
<evidence type="ECO:0000256" key="1">
    <source>
        <dbReference type="ARBA" id="ARBA00004123"/>
    </source>
</evidence>
<dbReference type="PANTHER" id="PTHR35784">
    <property type="entry name" value="MEDIATOR OF RNA POLYMERASE II TRANSCRIPTION SUBUNIT 5"/>
    <property type="match status" value="1"/>
</dbReference>
<evidence type="ECO:0000256" key="4">
    <source>
        <dbReference type="ARBA" id="ARBA00023015"/>
    </source>
</evidence>
<accession>A0A5M3N5U8</accession>
<dbReference type="OrthoDB" id="5549158at2759"/>